<dbReference type="Proteomes" id="UP001382727">
    <property type="component" value="Chromosome"/>
</dbReference>
<dbReference type="Pfam" id="PF00395">
    <property type="entry name" value="SLH"/>
    <property type="match status" value="3"/>
</dbReference>
<accession>A0ABZ2MLG5</accession>
<dbReference type="InterPro" id="IPR013486">
    <property type="entry name" value="SpoIID/LytB"/>
</dbReference>
<feature type="signal peptide" evidence="1">
    <location>
        <begin position="1"/>
        <end position="29"/>
    </location>
</feature>
<dbReference type="InterPro" id="IPR013693">
    <property type="entry name" value="SpoIID/LytB_N"/>
</dbReference>
<organism evidence="3 4">
    <name type="scientific">Janibacter alittae</name>
    <dbReference type="NCBI Taxonomy" id="3115209"/>
    <lineage>
        <taxon>Bacteria</taxon>
        <taxon>Bacillati</taxon>
        <taxon>Actinomycetota</taxon>
        <taxon>Actinomycetes</taxon>
        <taxon>Micrococcales</taxon>
        <taxon>Intrasporangiaceae</taxon>
        <taxon>Janibacter</taxon>
    </lineage>
</organism>
<dbReference type="RefSeq" id="WP_338751900.1">
    <property type="nucleotide sequence ID" value="NZ_CP144913.1"/>
</dbReference>
<dbReference type="PANTHER" id="PTHR43308">
    <property type="entry name" value="OUTER MEMBRANE PROTEIN ALPHA-RELATED"/>
    <property type="match status" value="1"/>
</dbReference>
<dbReference type="InterPro" id="IPR001119">
    <property type="entry name" value="SLH_dom"/>
</dbReference>
<dbReference type="InterPro" id="IPR051465">
    <property type="entry name" value="Cell_Envelope_Struct_Comp"/>
</dbReference>
<dbReference type="PANTHER" id="PTHR43308:SF5">
    <property type="entry name" value="S-LAYER PROTEIN _ PEPTIDOGLYCAN ENDO-BETA-N-ACETYLGLUCOSAMINIDASE"/>
    <property type="match status" value="1"/>
</dbReference>
<feature type="domain" description="SLH" evidence="2">
    <location>
        <begin position="409"/>
        <end position="472"/>
    </location>
</feature>
<sequence length="587" mass="61765">MVVRSVRLAGVGALLAGLVLGAGAVPAQAGPAASGASGASWEFSGSGFGHGVGMSQYGAKAMADDGKSAAQILKYYYRGISVDRVRDDQLVHVNVGASRPSVTLRTSATQSGGGSFTVTVGSKTLKASKNSTVKVARSGAKVKVSHTAGTKTVHATGPSAQVTFDDGKTLLSIDGKSYQSGSARVVPASGSGVHAVMKVRLHDQYLDNVREMPWSWPAASLQAQAAAARGYALRKVDRGIRSACECHVYDNTSDQVFGTYPGAGASGWDRWKAAVRAGGTGTAGMVPRYHGALIEAVYSSSSGGRTQNNEDVFGGSPVAYLRSVNDPYSMRAENPRRSWTITVSGTKVDSAFGLADVVAVDVARRTTGGGVAEVVATSSTGKRASMTGEQMRRGLGLPSTYVVSPIKGTGPFPDVTAATTDFTKEIGWLKDERITTGYADGTFGPKDDISREAMAAFLYRAAGRPAVESAPDFTDVDSSSAFAREIAWLQDERITTGYADGTFGPKKRISREAMAAFMTRFLLEGRVPDATAPYEFSDIAGTQFEDHIAWIADQGLTTGHADGTFRPKSTITREAMAAFLYRSRDML</sequence>
<feature type="chain" id="PRO_5045899403" evidence="1">
    <location>
        <begin position="30"/>
        <end position="587"/>
    </location>
</feature>
<reference evidence="3 4" key="1">
    <citation type="submission" date="2024-02" db="EMBL/GenBank/DDBJ databases">
        <title>Janibacter sp. nov., isolated from gut of marine sandworm.</title>
        <authorList>
            <person name="Kim B."/>
            <person name="Jun M.O."/>
            <person name="Shin N.-R."/>
        </authorList>
    </citation>
    <scope>NUCLEOTIDE SEQUENCE [LARGE SCALE GENOMIC DNA]</scope>
    <source>
        <strain evidence="3 4">A1S7</strain>
    </source>
</reference>
<keyword evidence="1" id="KW-0732">Signal</keyword>
<keyword evidence="4" id="KW-1185">Reference proteome</keyword>
<dbReference type="EMBL" id="CP144913">
    <property type="protein sequence ID" value="WXB77735.1"/>
    <property type="molecule type" value="Genomic_DNA"/>
</dbReference>
<dbReference type="Pfam" id="PF08486">
    <property type="entry name" value="SpoIID"/>
    <property type="match status" value="1"/>
</dbReference>
<protein>
    <submittedName>
        <fullName evidence="3">SpoIID/LytB domain-containing protein</fullName>
    </submittedName>
</protein>
<dbReference type="PROSITE" id="PS51272">
    <property type="entry name" value="SLH"/>
    <property type="match status" value="3"/>
</dbReference>
<gene>
    <name evidence="3" type="ORF">V1351_06575</name>
</gene>
<evidence type="ECO:0000313" key="3">
    <source>
        <dbReference type="EMBL" id="WXB77735.1"/>
    </source>
</evidence>
<name>A0ABZ2MLG5_9MICO</name>
<feature type="domain" description="SLH" evidence="2">
    <location>
        <begin position="473"/>
        <end position="530"/>
    </location>
</feature>
<evidence type="ECO:0000256" key="1">
    <source>
        <dbReference type="SAM" id="SignalP"/>
    </source>
</evidence>
<proteinExistence type="predicted"/>
<evidence type="ECO:0000259" key="2">
    <source>
        <dbReference type="PROSITE" id="PS51272"/>
    </source>
</evidence>
<dbReference type="NCBIfam" id="TIGR02669">
    <property type="entry name" value="SpoIID_LytB"/>
    <property type="match status" value="1"/>
</dbReference>
<evidence type="ECO:0000313" key="4">
    <source>
        <dbReference type="Proteomes" id="UP001382727"/>
    </source>
</evidence>
<feature type="domain" description="SLH" evidence="2">
    <location>
        <begin position="531"/>
        <end position="587"/>
    </location>
</feature>